<dbReference type="EMBL" id="CM007362">
    <property type="protein sequence ID" value="OIW16838.1"/>
    <property type="molecule type" value="Genomic_DNA"/>
</dbReference>
<gene>
    <name evidence="1" type="ORF">TanjilG_06878</name>
</gene>
<dbReference type="Proteomes" id="UP000188354">
    <property type="component" value="Chromosome LG02"/>
</dbReference>
<proteinExistence type="predicted"/>
<sequence>MVTRSVERGKAVAGMLKEDDEFECQSLSATADYDPECIASLTPKKRLGSTAQFEDDQDLAFAEMSSTKNAKHVHNE</sequence>
<name>A0A4P1RS79_LUPAN</name>
<organism evidence="1 2">
    <name type="scientific">Lupinus angustifolius</name>
    <name type="common">Narrow-leaved blue lupine</name>
    <dbReference type="NCBI Taxonomy" id="3871"/>
    <lineage>
        <taxon>Eukaryota</taxon>
        <taxon>Viridiplantae</taxon>
        <taxon>Streptophyta</taxon>
        <taxon>Embryophyta</taxon>
        <taxon>Tracheophyta</taxon>
        <taxon>Spermatophyta</taxon>
        <taxon>Magnoliopsida</taxon>
        <taxon>eudicotyledons</taxon>
        <taxon>Gunneridae</taxon>
        <taxon>Pentapetalae</taxon>
        <taxon>rosids</taxon>
        <taxon>fabids</taxon>
        <taxon>Fabales</taxon>
        <taxon>Fabaceae</taxon>
        <taxon>Papilionoideae</taxon>
        <taxon>50 kb inversion clade</taxon>
        <taxon>genistoids sensu lato</taxon>
        <taxon>core genistoids</taxon>
        <taxon>Genisteae</taxon>
        <taxon>Lupinus</taxon>
    </lineage>
</organism>
<keyword evidence="2" id="KW-1185">Reference proteome</keyword>
<dbReference type="Gramene" id="OIW16838">
    <property type="protein sequence ID" value="OIW16838"/>
    <property type="gene ID" value="TanjilG_06878"/>
</dbReference>
<accession>A0A4P1RS79</accession>
<evidence type="ECO:0000313" key="2">
    <source>
        <dbReference type="Proteomes" id="UP000188354"/>
    </source>
</evidence>
<dbReference type="AlphaFoldDB" id="A0A4P1RS79"/>
<evidence type="ECO:0000313" key="1">
    <source>
        <dbReference type="EMBL" id="OIW16838.1"/>
    </source>
</evidence>
<protein>
    <submittedName>
        <fullName evidence="1">Uncharacterized protein</fullName>
    </submittedName>
</protein>
<reference evidence="1 2" key="1">
    <citation type="journal article" date="2017" name="Plant Biotechnol. J.">
        <title>A comprehensive draft genome sequence for lupin (Lupinus angustifolius), an emerging health food: insights into plant-microbe interactions and legume evolution.</title>
        <authorList>
            <person name="Hane J.K."/>
            <person name="Ming Y."/>
            <person name="Kamphuis L.G."/>
            <person name="Nelson M.N."/>
            <person name="Garg G."/>
            <person name="Atkins C.A."/>
            <person name="Bayer P.E."/>
            <person name="Bravo A."/>
            <person name="Bringans S."/>
            <person name="Cannon S."/>
            <person name="Edwards D."/>
            <person name="Foley R."/>
            <person name="Gao L.L."/>
            <person name="Harrison M.J."/>
            <person name="Huang W."/>
            <person name="Hurgobin B."/>
            <person name="Li S."/>
            <person name="Liu C.W."/>
            <person name="McGrath A."/>
            <person name="Morahan G."/>
            <person name="Murray J."/>
            <person name="Weller J."/>
            <person name="Jian J."/>
            <person name="Singh K.B."/>
        </authorList>
    </citation>
    <scope>NUCLEOTIDE SEQUENCE [LARGE SCALE GENOMIC DNA]</scope>
    <source>
        <strain evidence="2">cv. Tanjil</strain>
        <tissue evidence="1">Whole plant</tissue>
    </source>
</reference>